<dbReference type="InterPro" id="IPR036396">
    <property type="entry name" value="Cyt_P450_sf"/>
</dbReference>
<dbReference type="EMBL" id="PJQM01001299">
    <property type="protein sequence ID" value="RCI02683.1"/>
    <property type="molecule type" value="Genomic_DNA"/>
</dbReference>
<dbReference type="InterPro" id="IPR001128">
    <property type="entry name" value="Cyt_P450"/>
</dbReference>
<comment type="similarity">
    <text evidence="2 6">Belongs to the cytochrome P450 family.</text>
</comment>
<dbReference type="PRINTS" id="PR00463">
    <property type="entry name" value="EP450I"/>
</dbReference>
<keyword evidence="6" id="KW-0560">Oxidoreductase</keyword>
<accession>A0A367KKC2</accession>
<dbReference type="GO" id="GO:0016705">
    <property type="term" value="F:oxidoreductase activity, acting on paired donors, with incorporation or reduction of molecular oxygen"/>
    <property type="evidence" value="ECO:0007669"/>
    <property type="project" value="InterPro"/>
</dbReference>
<evidence type="ECO:0000256" key="1">
    <source>
        <dbReference type="ARBA" id="ARBA00001971"/>
    </source>
</evidence>
<evidence type="ECO:0000256" key="3">
    <source>
        <dbReference type="ARBA" id="ARBA00022723"/>
    </source>
</evidence>
<name>A0A367KKC2_RHIST</name>
<protein>
    <submittedName>
        <fullName evidence="7">Cytochrome P450-dit2</fullName>
    </submittedName>
</protein>
<dbReference type="AlphaFoldDB" id="A0A367KKC2"/>
<dbReference type="STRING" id="4846.A0A367KKC2"/>
<evidence type="ECO:0000313" key="8">
    <source>
        <dbReference type="Proteomes" id="UP000253551"/>
    </source>
</evidence>
<keyword evidence="3 5" id="KW-0479">Metal-binding</keyword>
<dbReference type="PANTHER" id="PTHR24305">
    <property type="entry name" value="CYTOCHROME P450"/>
    <property type="match status" value="1"/>
</dbReference>
<reference evidence="7 8" key="1">
    <citation type="journal article" date="2018" name="G3 (Bethesda)">
        <title>Phylogenetic and Phylogenomic Definition of Rhizopus Species.</title>
        <authorList>
            <person name="Gryganskyi A.P."/>
            <person name="Golan J."/>
            <person name="Dolatabadi S."/>
            <person name="Mondo S."/>
            <person name="Robb S."/>
            <person name="Idnurm A."/>
            <person name="Muszewska A."/>
            <person name="Steczkiewicz K."/>
            <person name="Masonjones S."/>
            <person name="Liao H.L."/>
            <person name="Gajdeczka M.T."/>
            <person name="Anike F."/>
            <person name="Vuek A."/>
            <person name="Anishchenko I.M."/>
            <person name="Voigt K."/>
            <person name="de Hoog G.S."/>
            <person name="Smith M.E."/>
            <person name="Heitman J."/>
            <person name="Vilgalys R."/>
            <person name="Stajich J.E."/>
        </authorList>
    </citation>
    <scope>NUCLEOTIDE SEQUENCE [LARGE SCALE GENOMIC DNA]</scope>
    <source>
        <strain evidence="7 8">LSU 92-RS-03</strain>
    </source>
</reference>
<proteinExistence type="inferred from homology"/>
<comment type="cofactor">
    <cofactor evidence="1 5">
        <name>heme</name>
        <dbReference type="ChEBI" id="CHEBI:30413"/>
    </cofactor>
</comment>
<evidence type="ECO:0000313" key="7">
    <source>
        <dbReference type="EMBL" id="RCI02683.1"/>
    </source>
</evidence>
<gene>
    <name evidence="7" type="primary">DIT2_4</name>
    <name evidence="7" type="ORF">CU098_006318</name>
</gene>
<dbReference type="InterPro" id="IPR017972">
    <property type="entry name" value="Cyt_P450_CS"/>
</dbReference>
<dbReference type="InterPro" id="IPR002401">
    <property type="entry name" value="Cyt_P450_E_grp-I"/>
</dbReference>
<dbReference type="InterPro" id="IPR050121">
    <property type="entry name" value="Cytochrome_P450_monoxygenase"/>
</dbReference>
<dbReference type="PANTHER" id="PTHR24305:SF166">
    <property type="entry name" value="CYTOCHROME P450 12A4, MITOCHONDRIAL-RELATED"/>
    <property type="match status" value="1"/>
</dbReference>
<keyword evidence="5 6" id="KW-0349">Heme</keyword>
<evidence type="ECO:0000256" key="5">
    <source>
        <dbReference type="PIRSR" id="PIRSR602401-1"/>
    </source>
</evidence>
<sequence length="521" mass="59762">MNKETYDLALKKLLSVLQNRSRSSYIAAAIALITVQQVYSFLRVPRSLRGFPVVPILSITRAYLDNLSPVDRFKRIVFPVIENENGLYVSKIPFGWRLYIADPVIAKQMLLKTDNFPKDHSIADKLGKDSFMFKFFGLDNIALSNGNMWKAQRKTMNPAFYRTPPLKVMESVVLALFSAIEAEGDKFPVTKRLHDFTLDVLGLAIFDFNFNALQGDPEGWTKTYNLVIKTMLDPLFNIFPSLDFIMRHIYPTRIRGIEAVTKLNAKFDELARKKRIEIQKGVYANVPDSQKDVLTLMLESEKKGESMKTDEELRHNIAILFVAGHDTTANTLSFCLYNLAKNKDIQQKLREEVISILGDDPHSETPTLEELKKMKYMNMVIKENLRLNGPVDFLFSRKTVKEINLSGTIIPKDTAVTVDLNGIHRNPKYWANPDEFIPERFLENGEQESHEGLTWLPFSNGSRQCLGMNFSLAEQRLLLAMIVKKYEIDVPKDSKHYDHIIYESTANIAPNSLELNFTRRH</sequence>
<dbReference type="Proteomes" id="UP000253551">
    <property type="component" value="Unassembled WGS sequence"/>
</dbReference>
<evidence type="ECO:0000256" key="6">
    <source>
        <dbReference type="RuleBase" id="RU000461"/>
    </source>
</evidence>
<keyword evidence="8" id="KW-1185">Reference proteome</keyword>
<dbReference type="Pfam" id="PF00067">
    <property type="entry name" value="p450"/>
    <property type="match status" value="1"/>
</dbReference>
<dbReference type="PRINTS" id="PR00385">
    <property type="entry name" value="P450"/>
</dbReference>
<keyword evidence="4 5" id="KW-0408">Iron</keyword>
<dbReference type="GO" id="GO:0005506">
    <property type="term" value="F:iron ion binding"/>
    <property type="evidence" value="ECO:0007669"/>
    <property type="project" value="InterPro"/>
</dbReference>
<dbReference type="GO" id="GO:0004497">
    <property type="term" value="F:monooxygenase activity"/>
    <property type="evidence" value="ECO:0007669"/>
    <property type="project" value="UniProtKB-KW"/>
</dbReference>
<feature type="binding site" description="axial binding residue" evidence="5">
    <location>
        <position position="465"/>
    </location>
    <ligand>
        <name>heme</name>
        <dbReference type="ChEBI" id="CHEBI:30413"/>
    </ligand>
    <ligandPart>
        <name>Fe</name>
        <dbReference type="ChEBI" id="CHEBI:18248"/>
    </ligandPart>
</feature>
<keyword evidence="6" id="KW-0503">Monooxygenase</keyword>
<dbReference type="Gene3D" id="1.10.630.10">
    <property type="entry name" value="Cytochrome P450"/>
    <property type="match status" value="1"/>
</dbReference>
<organism evidence="7 8">
    <name type="scientific">Rhizopus stolonifer</name>
    <name type="common">Rhizopus nigricans</name>
    <dbReference type="NCBI Taxonomy" id="4846"/>
    <lineage>
        <taxon>Eukaryota</taxon>
        <taxon>Fungi</taxon>
        <taxon>Fungi incertae sedis</taxon>
        <taxon>Mucoromycota</taxon>
        <taxon>Mucoromycotina</taxon>
        <taxon>Mucoromycetes</taxon>
        <taxon>Mucorales</taxon>
        <taxon>Mucorineae</taxon>
        <taxon>Rhizopodaceae</taxon>
        <taxon>Rhizopus</taxon>
    </lineage>
</organism>
<evidence type="ECO:0000256" key="2">
    <source>
        <dbReference type="ARBA" id="ARBA00010617"/>
    </source>
</evidence>
<dbReference type="GO" id="GO:0020037">
    <property type="term" value="F:heme binding"/>
    <property type="evidence" value="ECO:0007669"/>
    <property type="project" value="InterPro"/>
</dbReference>
<evidence type="ECO:0000256" key="4">
    <source>
        <dbReference type="ARBA" id="ARBA00023004"/>
    </source>
</evidence>
<dbReference type="PROSITE" id="PS00086">
    <property type="entry name" value="CYTOCHROME_P450"/>
    <property type="match status" value="1"/>
</dbReference>
<comment type="caution">
    <text evidence="7">The sequence shown here is derived from an EMBL/GenBank/DDBJ whole genome shotgun (WGS) entry which is preliminary data.</text>
</comment>
<dbReference type="OrthoDB" id="1470350at2759"/>
<dbReference type="SUPFAM" id="SSF48264">
    <property type="entry name" value="Cytochrome P450"/>
    <property type="match status" value="1"/>
</dbReference>